<accession>A0A8H6PT25</accession>
<dbReference type="GO" id="GO:0032259">
    <property type="term" value="P:methylation"/>
    <property type="evidence" value="ECO:0007669"/>
    <property type="project" value="UniProtKB-KW"/>
</dbReference>
<proteinExistence type="predicted"/>
<evidence type="ECO:0000259" key="5">
    <source>
        <dbReference type="PROSITE" id="PS52019"/>
    </source>
</evidence>
<feature type="domain" description="PKS/mFAS DH" evidence="5">
    <location>
        <begin position="472"/>
        <end position="582"/>
    </location>
</feature>
<dbReference type="SUPFAM" id="SSF55048">
    <property type="entry name" value="Probable ACP-binding domain of malonyl-CoA ACP transacylase"/>
    <property type="match status" value="1"/>
</dbReference>
<evidence type="ECO:0000313" key="7">
    <source>
        <dbReference type="Proteomes" id="UP000654922"/>
    </source>
</evidence>
<dbReference type="Pfam" id="PF00698">
    <property type="entry name" value="Acyl_transf_1"/>
    <property type="match status" value="1"/>
</dbReference>
<dbReference type="InterPro" id="IPR016036">
    <property type="entry name" value="Malonyl_transacylase_ACP-bd"/>
</dbReference>
<evidence type="ECO:0000256" key="2">
    <source>
        <dbReference type="ARBA" id="ARBA00022679"/>
    </source>
</evidence>
<dbReference type="Gene3D" id="3.10.129.110">
    <property type="entry name" value="Polyketide synthase dehydratase"/>
    <property type="match status" value="1"/>
</dbReference>
<dbReference type="InterPro" id="IPR014043">
    <property type="entry name" value="Acyl_transferase_dom"/>
</dbReference>
<sequence length="582" mass="65042">MILESATSLLQTQKPQAPANADALKLVLVSANTAESLTRRVDQIRQYWEAKPERIHDLAYTLGQRREHLLYRCFGLAHKDRPLEIFPHHRSRPTPSSVIFLFTGQGAQWPGMGVGLLEGFPSFREDMKRLDQVLQALDQPPNWSLIEELTKNGEESRVYDTELSHPICTAVQIGLVNLMKQWNIHPAAVIGHWGGEIAAAYAAGAITMDAAFLIGFYRGQVSKQITQDGAMAVIGLSAEEITPYLVDGVVIACENSAQNTTISGDAAALNDVMAQIQSAHPGKLCRKLRVDKAYHSHHLRGLGEIYESSLTHCVVSMEPTVPFYSSVTGTFLPDSMDLDAHYWRQNYESRVRFRSAVEAILRSDSEPLPKVFVEIGPHSALVGPLREISRQGKLGDGIAYSPTLVRGEEPMRCLLSMAGHIFLQNVPICLAAINGEGDVLTDVPAYPWQHDSRYWNESRLSRDWRLRRFGNHELLGSRVPESPESEPIWRNILKLENVPWLRDHSIGGKPTFPGTAYIASIGEAIRQVTGCRSYAIRRLVLPAALVLEESSPIEIVTGIRPSRLSDRLDSEWFDFTIFLQWQ</sequence>
<organism evidence="6 7">
    <name type="scientific">Aspergillus felis</name>
    <dbReference type="NCBI Taxonomy" id="1287682"/>
    <lineage>
        <taxon>Eukaryota</taxon>
        <taxon>Fungi</taxon>
        <taxon>Dikarya</taxon>
        <taxon>Ascomycota</taxon>
        <taxon>Pezizomycotina</taxon>
        <taxon>Eurotiomycetes</taxon>
        <taxon>Eurotiomycetidae</taxon>
        <taxon>Eurotiales</taxon>
        <taxon>Aspergillaceae</taxon>
        <taxon>Aspergillus</taxon>
        <taxon>Aspergillus subgen. Fumigati</taxon>
    </lineage>
</organism>
<comment type="caution">
    <text evidence="6">The sequence shown here is derived from an EMBL/GenBank/DDBJ whole genome shotgun (WGS) entry which is preliminary data.</text>
</comment>
<dbReference type="InterPro" id="IPR049552">
    <property type="entry name" value="PKS_DH_N"/>
</dbReference>
<dbReference type="InterPro" id="IPR020807">
    <property type="entry name" value="PKS_DH"/>
</dbReference>
<dbReference type="SMART" id="SM00826">
    <property type="entry name" value="PKS_DH"/>
    <property type="match status" value="1"/>
</dbReference>
<dbReference type="GO" id="GO:0044550">
    <property type="term" value="P:secondary metabolite biosynthetic process"/>
    <property type="evidence" value="ECO:0007669"/>
    <property type="project" value="TreeGrafter"/>
</dbReference>
<evidence type="ECO:0000256" key="4">
    <source>
        <dbReference type="PROSITE-ProRule" id="PRU01363"/>
    </source>
</evidence>
<keyword evidence="2" id="KW-0808">Transferase</keyword>
<dbReference type="InterPro" id="IPR049900">
    <property type="entry name" value="PKS_mFAS_DH"/>
</dbReference>
<dbReference type="Pfam" id="PF22621">
    <property type="entry name" value="CurL-like_PKS_C"/>
    <property type="match status" value="1"/>
</dbReference>
<dbReference type="InterPro" id="IPR001227">
    <property type="entry name" value="Ac_transferase_dom_sf"/>
</dbReference>
<evidence type="ECO:0000313" key="6">
    <source>
        <dbReference type="EMBL" id="KAF7159619.1"/>
    </source>
</evidence>
<name>A0A8H6PT25_9EURO</name>
<dbReference type="OrthoDB" id="3799328at2759"/>
<dbReference type="GO" id="GO:0004312">
    <property type="term" value="F:fatty acid synthase activity"/>
    <property type="evidence" value="ECO:0007669"/>
    <property type="project" value="TreeGrafter"/>
</dbReference>
<dbReference type="EMBL" id="JACBAE010001378">
    <property type="protein sequence ID" value="KAF7159619.1"/>
    <property type="molecule type" value="Genomic_DNA"/>
</dbReference>
<dbReference type="Proteomes" id="UP000654922">
    <property type="component" value="Unassembled WGS sequence"/>
</dbReference>
<dbReference type="PANTHER" id="PTHR43775:SF49">
    <property type="entry name" value="SYNTHASE, PUTATIVE (JCVI)-RELATED"/>
    <property type="match status" value="1"/>
</dbReference>
<evidence type="ECO:0000256" key="1">
    <source>
        <dbReference type="ARBA" id="ARBA00022603"/>
    </source>
</evidence>
<keyword evidence="1" id="KW-0489">Methyltransferase</keyword>
<dbReference type="Gene3D" id="3.40.366.10">
    <property type="entry name" value="Malonyl-Coenzyme A Acyl Carrier Protein, domain 2"/>
    <property type="match status" value="1"/>
</dbReference>
<dbReference type="SMART" id="SM00827">
    <property type="entry name" value="PKS_AT"/>
    <property type="match status" value="1"/>
</dbReference>
<dbReference type="GO" id="GO:0008168">
    <property type="term" value="F:methyltransferase activity"/>
    <property type="evidence" value="ECO:0007669"/>
    <property type="project" value="UniProtKB-KW"/>
</dbReference>
<comment type="caution">
    <text evidence="4">Lacks conserved residue(s) required for the propagation of feature annotation.</text>
</comment>
<dbReference type="GO" id="GO:0006633">
    <property type="term" value="P:fatty acid biosynthetic process"/>
    <property type="evidence" value="ECO:0007669"/>
    <property type="project" value="TreeGrafter"/>
</dbReference>
<gene>
    <name evidence="6" type="ORF">CNMCM5623_004999</name>
</gene>
<dbReference type="PROSITE" id="PS52019">
    <property type="entry name" value="PKS_MFAS_DH"/>
    <property type="match status" value="1"/>
</dbReference>
<dbReference type="PANTHER" id="PTHR43775">
    <property type="entry name" value="FATTY ACID SYNTHASE"/>
    <property type="match status" value="1"/>
</dbReference>
<dbReference type="Pfam" id="PF21089">
    <property type="entry name" value="PKS_DH_N"/>
    <property type="match status" value="1"/>
</dbReference>
<keyword evidence="3" id="KW-0511">Multifunctional enzyme</keyword>
<protein>
    <recommendedName>
        <fullName evidence="5">PKS/mFAS DH domain-containing protein</fullName>
    </recommendedName>
</protein>
<dbReference type="Gene3D" id="3.30.70.3290">
    <property type="match status" value="1"/>
</dbReference>
<reference evidence="6" key="1">
    <citation type="submission" date="2020-06" db="EMBL/GenBank/DDBJ databases">
        <title>Draft genome sequences of strains closely related to Aspergillus parafelis and Aspergillus hiratsukae.</title>
        <authorList>
            <person name="Dos Santos R.A.C."/>
            <person name="Rivero-Menendez O."/>
            <person name="Steenwyk J.L."/>
            <person name="Mead M.E."/>
            <person name="Goldman G.H."/>
            <person name="Alastruey-Izquierdo A."/>
            <person name="Rokas A."/>
        </authorList>
    </citation>
    <scope>NUCLEOTIDE SEQUENCE</scope>
    <source>
        <strain evidence="6">CNM-CM5623</strain>
    </source>
</reference>
<dbReference type="InterPro" id="IPR016035">
    <property type="entry name" value="Acyl_Trfase/lysoPLipase"/>
</dbReference>
<dbReference type="InterPro" id="IPR050091">
    <property type="entry name" value="PKS_NRPS_Biosynth_Enz"/>
</dbReference>
<dbReference type="SUPFAM" id="SSF52151">
    <property type="entry name" value="FabD/lysophospholipase-like"/>
    <property type="match status" value="1"/>
</dbReference>
<dbReference type="AlphaFoldDB" id="A0A8H6PT25"/>
<dbReference type="InterPro" id="IPR042104">
    <property type="entry name" value="PKS_dehydratase_sf"/>
</dbReference>
<evidence type="ECO:0000256" key="3">
    <source>
        <dbReference type="ARBA" id="ARBA00023268"/>
    </source>
</evidence>